<proteinExistence type="predicted"/>
<dbReference type="Proteomes" id="UP000014728">
    <property type="component" value="Segment"/>
</dbReference>
<keyword evidence="2" id="KW-1185">Reference proteome</keyword>
<dbReference type="OrthoDB" id="29076at10239"/>
<dbReference type="KEGG" id="vg:16797246"/>
<organism evidence="1 2">
    <name type="scientific">Cellulophaga phage phi18:3</name>
    <dbReference type="NCBI Taxonomy" id="1327983"/>
    <lineage>
        <taxon>Viruses</taxon>
        <taxon>Duplodnaviria</taxon>
        <taxon>Heunggongvirae</taxon>
        <taxon>Uroviricota</taxon>
        <taxon>Caudoviricetes</taxon>
        <taxon>Pachyviridae</taxon>
        <taxon>Baltivirus</taxon>
        <taxon>Baltivirus phi18tres</taxon>
    </lineage>
</organism>
<sequence length="36" mass="4098">MLLNMSMNFVSLATLINTEVIPLHMAKVHIIYSSHK</sequence>
<evidence type="ECO:0000313" key="2">
    <source>
        <dbReference type="Proteomes" id="UP000014728"/>
    </source>
</evidence>
<reference evidence="1 2" key="1">
    <citation type="journal article" date="2013" name="Proc. Natl. Acad. Sci. U.S.A.">
        <title>Twelve previously unknown phage genera are ubiquitous in global oceans.</title>
        <authorList>
            <person name="Holmfeldt K."/>
            <person name="Solonenko N."/>
            <person name="Shah M."/>
            <person name="Corrier K."/>
            <person name="Riemann L."/>
            <person name="Verberkmoes N.C."/>
            <person name="Sullivan M.B."/>
        </authorList>
    </citation>
    <scope>NUCLEOTIDE SEQUENCE [LARGE SCALE GENOMIC DNA]</scope>
    <source>
        <strain evidence="1">Phi18:3</strain>
    </source>
</reference>
<reference evidence="2" key="2">
    <citation type="submission" date="2013-03" db="EMBL/GenBank/DDBJ databases">
        <title>The Cellulophaga phages: a novel, diverse, and globally ubiquitous model system.</title>
        <authorList>
            <person name="Holmfeldt K."/>
            <person name="Solonenko N."/>
            <person name="Shah M."/>
            <person name="Corrier K."/>
            <person name="Riemann L."/>
            <person name="VerBerkmoes N.C."/>
            <person name="Sullivan M.B."/>
        </authorList>
    </citation>
    <scope>NUCLEOTIDE SEQUENCE [LARGE SCALE GENOMIC DNA]</scope>
</reference>
<protein>
    <submittedName>
        <fullName evidence="1">Uncharacterized protein</fullName>
    </submittedName>
</protein>
<dbReference type="GeneID" id="16797246"/>
<dbReference type="RefSeq" id="YP_008241247.1">
    <property type="nucleotide sequence ID" value="NC_021794.1"/>
</dbReference>
<evidence type="ECO:0000313" key="1">
    <source>
        <dbReference type="EMBL" id="AGO48566.1"/>
    </source>
</evidence>
<accession>R9ZZQ2</accession>
<dbReference type="EMBL" id="KC821620">
    <property type="protein sequence ID" value="AGO48566.1"/>
    <property type="molecule type" value="Genomic_DNA"/>
</dbReference>
<gene>
    <name evidence="1" type="ORF">Phi18:3_gp054</name>
</gene>
<name>R9ZZQ2_9CAUD</name>